<dbReference type="GO" id="GO:0004527">
    <property type="term" value="F:exonuclease activity"/>
    <property type="evidence" value="ECO:0007669"/>
    <property type="project" value="UniProtKB-KW"/>
</dbReference>
<dbReference type="AlphaFoldDB" id="A0A348AR49"/>
<dbReference type="InterPro" id="IPR052117">
    <property type="entry name" value="Cas10/Csm1_subtype-III-A"/>
</dbReference>
<evidence type="ECO:0000256" key="7">
    <source>
        <dbReference type="ARBA" id="ARBA00022801"/>
    </source>
</evidence>
<dbReference type="Pfam" id="PF18211">
    <property type="entry name" value="Csm1_B"/>
    <property type="match status" value="1"/>
</dbReference>
<feature type="domain" description="GGDEF" evidence="12">
    <location>
        <begin position="469"/>
        <end position="608"/>
    </location>
</feature>
<keyword evidence="7" id="KW-0378">Hydrolase</keyword>
<keyword evidence="9" id="KW-0067">ATP-binding</keyword>
<keyword evidence="10" id="KW-0051">Antiviral defense</keyword>
<keyword evidence="3" id="KW-0808">Transferase</keyword>
<dbReference type="EMBL" id="AP018449">
    <property type="protein sequence ID" value="BBB93547.1"/>
    <property type="molecule type" value="Genomic_DNA"/>
</dbReference>
<evidence type="ECO:0000259" key="12">
    <source>
        <dbReference type="PROSITE" id="PS50887"/>
    </source>
</evidence>
<dbReference type="InterPro" id="IPR000160">
    <property type="entry name" value="GGDEF_dom"/>
</dbReference>
<keyword evidence="4" id="KW-0540">Nuclease</keyword>
<name>A0A348AR49_9FIRM</name>
<evidence type="ECO:0000256" key="10">
    <source>
        <dbReference type="ARBA" id="ARBA00023118"/>
    </source>
</evidence>
<comment type="similarity">
    <text evidence="1">Belongs to the CRISPR-associated Cas10/Csm1 family.</text>
</comment>
<evidence type="ECO:0000256" key="8">
    <source>
        <dbReference type="ARBA" id="ARBA00022839"/>
    </source>
</evidence>
<protein>
    <recommendedName>
        <fullName evidence="2">CRISPR system single-strand-specific deoxyribonuclease Cas10/Csm1 (subtype III-A)</fullName>
    </recommendedName>
    <alternativeName>
        <fullName evidence="11">Cyclic oligoadenylate synthase</fullName>
    </alternativeName>
</protein>
<evidence type="ECO:0000256" key="3">
    <source>
        <dbReference type="ARBA" id="ARBA00022679"/>
    </source>
</evidence>
<dbReference type="InterPro" id="IPR013408">
    <property type="entry name" value="Cas10/Csm1"/>
</dbReference>
<evidence type="ECO:0000256" key="5">
    <source>
        <dbReference type="ARBA" id="ARBA00022741"/>
    </source>
</evidence>
<evidence type="ECO:0000313" key="13">
    <source>
        <dbReference type="EMBL" id="BBB93547.1"/>
    </source>
</evidence>
<keyword evidence="6" id="KW-0255">Endonuclease</keyword>
<evidence type="ECO:0000256" key="11">
    <source>
        <dbReference type="ARBA" id="ARBA00032922"/>
    </source>
</evidence>
<gene>
    <name evidence="13" type="ORF">MAMMFC1_04265</name>
</gene>
<dbReference type="PROSITE" id="PS50887">
    <property type="entry name" value="GGDEF"/>
    <property type="match status" value="1"/>
</dbReference>
<sequence>MDNLYLAALLHRIGNLLVEPVEAFLPDTGDWQTVRRLIRGINNPDAEDELLLAAAGRIVGYRQDDAGVDGNFANPLLSVLASINIDKGVPPGGYHALDETAEEFSRLQRDFKAELVELLASSSDKVDWQDTLLYLFEKYLTVVPCSRGISATAVSMYEFLKIVAAVAVSLAAGSPGQEELRELIAVVDAGNLAVSDVGNKHRFMLLVGDITGIQEFLYDVPMKYAAKNLRGRSFFVSYFAKMTADYILSRENMPRANAVMAGGGKFALLLPIAASSNVATYREYIEQGIFAAFQGKLAVFFADIPLSAADLLPGRFSRVWSEAGKLLNAAKNHRWASILHKKPLAVLGPFKSADHPCGICRRPVAASEDNKLCDFCQSFVKFSESLAKGGFLSEVKIEPASGEIRTLDDLFTRFGKQVRCCDKPDKTGFNYLLNSKAFLEVAADGFYSAPQLITDRTFADLAETAEGEKTWGVLRGDVDDLSKIFHQGLGDNGDLAHFVILSRRIAEFFSVALNDLLRQYRAKIYIVYAGGDDFFIVGAWSALPEVARVIRRKFKEYCSGNPNLTLSMAIKLANNTKYPLYRVAEEAGEMLDDKAKSDGKDKIAFLTTVFTWNEFDRAIDVKNKIKAIIGAGEANALLNCLYNARKLADEAKTTGDIFRVWQVVYSLSRYRSMVREEAKGLVSELIDTVLEKNNRLYIHTWEVARWAELELRKMELQDRLAKAEQEVYI</sequence>
<dbReference type="InterPro" id="IPR054767">
    <property type="entry name" value="Cas10-Cmr2_palm2"/>
</dbReference>
<dbReference type="Gene3D" id="3.30.70.270">
    <property type="match status" value="1"/>
</dbReference>
<dbReference type="GO" id="GO:0005524">
    <property type="term" value="F:ATP binding"/>
    <property type="evidence" value="ECO:0007669"/>
    <property type="project" value="UniProtKB-KW"/>
</dbReference>
<dbReference type="NCBIfam" id="TIGR02578">
    <property type="entry name" value="cas_TM1811_Csm1"/>
    <property type="match status" value="1"/>
</dbReference>
<keyword evidence="8" id="KW-0269">Exonuclease</keyword>
<evidence type="ECO:0000313" key="14">
    <source>
        <dbReference type="Proteomes" id="UP000276437"/>
    </source>
</evidence>
<dbReference type="Proteomes" id="UP000276437">
    <property type="component" value="Chromosome"/>
</dbReference>
<evidence type="ECO:0000256" key="1">
    <source>
        <dbReference type="ARBA" id="ARBA00005700"/>
    </source>
</evidence>
<evidence type="ECO:0000256" key="4">
    <source>
        <dbReference type="ARBA" id="ARBA00022722"/>
    </source>
</evidence>
<proteinExistence type="inferred from homology"/>
<dbReference type="InterPro" id="IPR043128">
    <property type="entry name" value="Rev_trsase/Diguanyl_cyclase"/>
</dbReference>
<dbReference type="GO" id="GO:0004519">
    <property type="term" value="F:endonuclease activity"/>
    <property type="evidence" value="ECO:0007669"/>
    <property type="project" value="UniProtKB-KW"/>
</dbReference>
<keyword evidence="14" id="KW-1185">Reference proteome</keyword>
<reference evidence="13 14" key="1">
    <citation type="journal article" date="2018" name="Int. J. Syst. Evol. Microbiol.">
        <title>Methylomusa anaerophila gen. nov., sp. nov., an anaerobic methanol-utilizing bacterium isolated from a microbial fuel cell.</title>
        <authorList>
            <person name="Amano N."/>
            <person name="Yamamuro A."/>
            <person name="Miyahara M."/>
            <person name="Kouzuma A."/>
            <person name="Abe T."/>
            <person name="Watanabe K."/>
        </authorList>
    </citation>
    <scope>NUCLEOTIDE SEQUENCE [LARGE SCALE GENOMIC DNA]</scope>
    <source>
        <strain evidence="13 14">MMFC1</strain>
    </source>
</reference>
<dbReference type="Pfam" id="PF22335">
    <property type="entry name" value="Cas10-Cmr2_palm2"/>
    <property type="match status" value="1"/>
</dbReference>
<accession>A0A348AR49</accession>
<keyword evidence="5" id="KW-0547">Nucleotide-binding</keyword>
<dbReference type="PANTHER" id="PTHR36528">
    <property type="entry name" value="CRISPR SYSTEM SINGLE-STRAND-SPECIFIC DEOXYRIBONUCLEASE CAS10/CSM1 (SUBTYPE III-A)"/>
    <property type="match status" value="1"/>
</dbReference>
<dbReference type="GO" id="GO:0016740">
    <property type="term" value="F:transferase activity"/>
    <property type="evidence" value="ECO:0007669"/>
    <property type="project" value="UniProtKB-KW"/>
</dbReference>
<dbReference type="InterPro" id="IPR041062">
    <property type="entry name" value="Csm1_B"/>
</dbReference>
<dbReference type="OrthoDB" id="9768769at2"/>
<evidence type="ECO:0000256" key="2">
    <source>
        <dbReference type="ARBA" id="ARBA00014333"/>
    </source>
</evidence>
<organism evidence="13 14">
    <name type="scientific">Methylomusa anaerophila</name>
    <dbReference type="NCBI Taxonomy" id="1930071"/>
    <lineage>
        <taxon>Bacteria</taxon>
        <taxon>Bacillati</taxon>
        <taxon>Bacillota</taxon>
        <taxon>Negativicutes</taxon>
        <taxon>Selenomonadales</taxon>
        <taxon>Sporomusaceae</taxon>
        <taxon>Methylomusa</taxon>
    </lineage>
</organism>
<dbReference type="KEGG" id="mana:MAMMFC1_04265"/>
<evidence type="ECO:0000256" key="9">
    <source>
        <dbReference type="ARBA" id="ARBA00022840"/>
    </source>
</evidence>
<dbReference type="RefSeq" id="WP_126310355.1">
    <property type="nucleotide sequence ID" value="NZ_AP018449.1"/>
</dbReference>
<evidence type="ECO:0000256" key="6">
    <source>
        <dbReference type="ARBA" id="ARBA00022759"/>
    </source>
</evidence>
<dbReference type="PANTHER" id="PTHR36528:SF1">
    <property type="entry name" value="CRISPR SYSTEM SINGLE-STRAND-SPECIFIC DEOXYRIBONUCLEASE CAS10_CSM1 (SUBTYPE III-A)"/>
    <property type="match status" value="1"/>
</dbReference>
<dbReference type="GO" id="GO:0051607">
    <property type="term" value="P:defense response to virus"/>
    <property type="evidence" value="ECO:0007669"/>
    <property type="project" value="UniProtKB-KW"/>
</dbReference>